<evidence type="ECO:0000256" key="8">
    <source>
        <dbReference type="ARBA" id="ARBA00084091"/>
    </source>
</evidence>
<dbReference type="Pfam" id="PF00400">
    <property type="entry name" value="WD40"/>
    <property type="match status" value="3"/>
</dbReference>
<dbReference type="PANTHER" id="PTHR44218">
    <property type="entry name" value="PROTEIN SPA1-RELATED 2"/>
    <property type="match status" value="1"/>
</dbReference>
<keyword evidence="2 9" id="KW-0853">WD repeat</keyword>
<accession>A0A1D1Z4D2</accession>
<dbReference type="PROSITE" id="PS50082">
    <property type="entry name" value="WD_REPEATS_2"/>
    <property type="match status" value="2"/>
</dbReference>
<dbReference type="PRINTS" id="PR00320">
    <property type="entry name" value="GPROTEINBRPT"/>
</dbReference>
<sequence length="1080" mass="120201">MEGTSEVNDTLENSAENPHLQRKEHEQAPRPEDCNAMELPALSVSQETGWPVHLFSMKFPEIISETLEDKKLLRCTSSQSGSEHLGTNLCSTSDANAMVEELTLTNYKNARMALAGCSNSGDKTVRNSMWQNLYKLVGDPMHMVSKAPITNGCDDTGNVLLNQHRPQQLLPHRQTKQNFSMVSECFSEGGSITSSDNMCTDFLGGIRTKVLPAHGLPEFLVKSSLKRKGIAYRHPSTCDAPGVEVRSHNNGVARGDAGKLSDKSHNFTPKIEDSALYAGGGGFVLDSLSGINLREWLNSGRHKIDKSQRLGIFKQILEFVDNSHSQGAALQDLRPWFFLLTSPNHVKYVGSFISQVHVDVPMVAMDQGVSYSTNRLKRKSHLEVGKEAHEVLLAKQQKVSGQVRSGSQCSPFGEKFGWKVEAGRAADSGNFIVQNSGFNFREQFIAVDGREVVNTIDIPSISLNNFQQPVRDIVQLEEMWYTSPEELNSNVCPFSSNVYSLGVLFFELLCYFESWKVHAAAMVDLHHRILPPNFLSECPKEAAFCLWLLHPEPSSRPKSRDILLCEFMCEAQDLKFVDHALTSIEEEDAEAELLLHFLLCVKEQKEKRGEKLAADLRCLRADIGEVERRNSSRIELPHIISSSAIICGNPDRYLDSESVHPERISRLSMSETSEARLMRNMGQLEHAYFSIRSDVELPSADAVARTDTDVLRSCDRWPPTQNIANECCTSKERDRVGAFFDGLCKYARYSKFEVRGTIRNGDLVNSANVICSLSFDRDEDYLAAAGVSKKIKIFELGSLLNENVDIHYPAVEMLSKSKLSCVCWNSYIKNYLASTDYDGVVQLWDASTGQGFTRYADHQRRAWSVDFSQVDPTKLASGSDDCSVKLWSLKEKNCINTIRNVANICCVQFSSHSTHLLAVGSADYKVYCYDLRNTRIPWCTLTGHGKAVSYVKFVDSETLVSASTDNSLKLWDLHKTNANGLSTTACSLTLTGHTNEKNFVGLSVSDGYIACGSETNEVYAYYKSLPMPITSQKFGSMDPITGLEIGDDNGQFVSSVCWREKSNMVVAANSSGCIKLLQMV</sequence>
<feature type="repeat" description="WD" evidence="9">
    <location>
        <begin position="855"/>
        <end position="897"/>
    </location>
</feature>
<reference evidence="11" key="1">
    <citation type="submission" date="2015-07" db="EMBL/GenBank/DDBJ databases">
        <title>Transcriptome Assembly of Anthurium amnicola.</title>
        <authorList>
            <person name="Suzuki J."/>
        </authorList>
    </citation>
    <scope>NUCLEOTIDE SEQUENCE</scope>
</reference>
<dbReference type="InterPro" id="IPR044630">
    <property type="entry name" value="SPA1/2/3/4"/>
</dbReference>
<evidence type="ECO:0000256" key="6">
    <source>
        <dbReference type="ARBA" id="ARBA00023054"/>
    </source>
</evidence>
<evidence type="ECO:0000256" key="4">
    <source>
        <dbReference type="ARBA" id="ARBA00022737"/>
    </source>
</evidence>
<keyword evidence="6" id="KW-0175">Coiled coil</keyword>
<dbReference type="SUPFAM" id="SSF50978">
    <property type="entry name" value="WD40 repeat-like"/>
    <property type="match status" value="1"/>
</dbReference>
<name>A0A1D1Z4D2_9ARAE</name>
<dbReference type="GO" id="GO:0042802">
    <property type="term" value="F:identical protein binding"/>
    <property type="evidence" value="ECO:0007669"/>
    <property type="project" value="UniProtKB-ARBA"/>
</dbReference>
<evidence type="ECO:0000313" key="12">
    <source>
        <dbReference type="EMBL" id="JAT63650.1"/>
    </source>
</evidence>
<dbReference type="GO" id="GO:0009640">
    <property type="term" value="P:photomorphogenesis"/>
    <property type="evidence" value="ECO:0007669"/>
    <property type="project" value="InterPro"/>
</dbReference>
<keyword evidence="7" id="KW-0539">Nucleus</keyword>
<dbReference type="EMBL" id="GDJX01006244">
    <property type="protein sequence ID" value="JAT61692.1"/>
    <property type="molecule type" value="Transcribed_RNA"/>
</dbReference>
<comment type="subcellular location">
    <subcellularLocation>
        <location evidence="1">Nucleus</location>
    </subcellularLocation>
</comment>
<dbReference type="Gene3D" id="2.130.10.10">
    <property type="entry name" value="YVTN repeat-like/Quinoprotein amine dehydrogenase"/>
    <property type="match status" value="1"/>
</dbReference>
<dbReference type="SMART" id="SM00320">
    <property type="entry name" value="WD40"/>
    <property type="match status" value="7"/>
</dbReference>
<dbReference type="Gene3D" id="1.10.510.10">
    <property type="entry name" value="Transferase(Phosphotransferase) domain 1"/>
    <property type="match status" value="1"/>
</dbReference>
<dbReference type="InterPro" id="IPR020472">
    <property type="entry name" value="WD40_PAC1"/>
</dbReference>
<keyword evidence="8" id="KW-0607">Phytochrome signaling pathway</keyword>
<dbReference type="PROSITE" id="PS50294">
    <property type="entry name" value="WD_REPEATS_REGION"/>
    <property type="match status" value="1"/>
</dbReference>
<dbReference type="EMBL" id="GDJX01004286">
    <property type="protein sequence ID" value="JAT63650.1"/>
    <property type="molecule type" value="Transcribed_RNA"/>
</dbReference>
<dbReference type="FunFam" id="2.130.10.10:FF:000090">
    <property type="entry name" value="E3 ubiquitin-protein ligase RFWD2 isoform X1"/>
    <property type="match status" value="1"/>
</dbReference>
<feature type="compositionally biased region" description="Basic and acidic residues" evidence="10">
    <location>
        <begin position="19"/>
        <end position="30"/>
    </location>
</feature>
<feature type="repeat" description="WD" evidence="9">
    <location>
        <begin position="941"/>
        <end position="973"/>
    </location>
</feature>
<evidence type="ECO:0000256" key="7">
    <source>
        <dbReference type="ARBA" id="ARBA00023242"/>
    </source>
</evidence>
<evidence type="ECO:0000313" key="11">
    <source>
        <dbReference type="EMBL" id="JAT61692.1"/>
    </source>
</evidence>
<evidence type="ECO:0000256" key="9">
    <source>
        <dbReference type="PROSITE-ProRule" id="PRU00221"/>
    </source>
</evidence>
<keyword evidence="5" id="KW-0833">Ubl conjugation pathway</keyword>
<feature type="compositionally biased region" description="Polar residues" evidence="10">
    <location>
        <begin position="1"/>
        <end position="16"/>
    </location>
</feature>
<dbReference type="AlphaFoldDB" id="A0A1D1Z4D2"/>
<evidence type="ECO:0000256" key="2">
    <source>
        <dbReference type="ARBA" id="ARBA00022574"/>
    </source>
</evidence>
<dbReference type="InterPro" id="IPR019775">
    <property type="entry name" value="WD40_repeat_CS"/>
</dbReference>
<evidence type="ECO:0000256" key="3">
    <source>
        <dbReference type="ARBA" id="ARBA00022679"/>
    </source>
</evidence>
<keyword evidence="4" id="KW-0677">Repeat</keyword>
<dbReference type="GO" id="GO:0016740">
    <property type="term" value="F:transferase activity"/>
    <property type="evidence" value="ECO:0007669"/>
    <property type="project" value="UniProtKB-KW"/>
</dbReference>
<proteinExistence type="predicted"/>
<organism evidence="11">
    <name type="scientific">Anthurium amnicola</name>
    <dbReference type="NCBI Taxonomy" id="1678845"/>
    <lineage>
        <taxon>Eukaryota</taxon>
        <taxon>Viridiplantae</taxon>
        <taxon>Streptophyta</taxon>
        <taxon>Embryophyta</taxon>
        <taxon>Tracheophyta</taxon>
        <taxon>Spermatophyta</taxon>
        <taxon>Magnoliopsida</taxon>
        <taxon>Liliopsida</taxon>
        <taxon>Araceae</taxon>
        <taxon>Pothoideae</taxon>
        <taxon>Potheae</taxon>
        <taxon>Anthurium</taxon>
    </lineage>
</organism>
<dbReference type="GO" id="GO:0005634">
    <property type="term" value="C:nucleus"/>
    <property type="evidence" value="ECO:0007669"/>
    <property type="project" value="UniProtKB-SubCell"/>
</dbReference>
<evidence type="ECO:0000256" key="1">
    <source>
        <dbReference type="ARBA" id="ARBA00004123"/>
    </source>
</evidence>
<dbReference type="InterPro" id="IPR001680">
    <property type="entry name" value="WD40_rpt"/>
</dbReference>
<gene>
    <name evidence="11" type="primary">SPA2_1</name>
    <name evidence="12" type="synonym">SPA2_3</name>
    <name evidence="12" type="ORF">g.61684</name>
    <name evidence="11" type="ORF">g.61688</name>
</gene>
<dbReference type="InterPro" id="IPR036322">
    <property type="entry name" value="WD40_repeat_dom_sf"/>
</dbReference>
<keyword evidence="3" id="KW-0808">Transferase</keyword>
<dbReference type="InterPro" id="IPR011009">
    <property type="entry name" value="Kinase-like_dom_sf"/>
</dbReference>
<feature type="region of interest" description="Disordered" evidence="10">
    <location>
        <begin position="1"/>
        <end position="30"/>
    </location>
</feature>
<evidence type="ECO:0000256" key="10">
    <source>
        <dbReference type="SAM" id="MobiDB-lite"/>
    </source>
</evidence>
<dbReference type="PROSITE" id="PS00678">
    <property type="entry name" value="WD_REPEATS_1"/>
    <property type="match status" value="1"/>
</dbReference>
<dbReference type="PANTHER" id="PTHR44218:SF6">
    <property type="entry name" value="PROTEIN SUPPRESSOR OF PHYA-105 1"/>
    <property type="match status" value="1"/>
</dbReference>
<dbReference type="GO" id="GO:0009585">
    <property type="term" value="P:red, far-red light phototransduction"/>
    <property type="evidence" value="ECO:0007669"/>
    <property type="project" value="UniProtKB-KW"/>
</dbReference>
<dbReference type="InterPro" id="IPR015943">
    <property type="entry name" value="WD40/YVTN_repeat-like_dom_sf"/>
</dbReference>
<evidence type="ECO:0000256" key="5">
    <source>
        <dbReference type="ARBA" id="ARBA00022786"/>
    </source>
</evidence>
<protein>
    <submittedName>
        <fullName evidence="11">Protein SPA1-RELATED 2</fullName>
    </submittedName>
</protein>
<dbReference type="SUPFAM" id="SSF56112">
    <property type="entry name" value="Protein kinase-like (PK-like)"/>
    <property type="match status" value="1"/>
</dbReference>